<keyword evidence="4 7" id="KW-0812">Transmembrane</keyword>
<reference evidence="9" key="2">
    <citation type="journal article" date="2014" name="ISME J.">
        <title>Microbial stratification in low pH oxic and suboxic macroscopic growths along an acid mine drainage.</title>
        <authorList>
            <person name="Mendez-Garcia C."/>
            <person name="Mesa V."/>
            <person name="Sprenger R.R."/>
            <person name="Richter M."/>
            <person name="Diez M.S."/>
            <person name="Solano J."/>
            <person name="Bargiela R."/>
            <person name="Golyshina O.V."/>
            <person name="Manteca A."/>
            <person name="Ramos J.L."/>
            <person name="Gallego J.R."/>
            <person name="Llorente I."/>
            <person name="Martins Dos Santos V.A."/>
            <person name="Jensen O.N."/>
            <person name="Pelaez A.I."/>
            <person name="Sanchez J."/>
            <person name="Ferrer M."/>
        </authorList>
    </citation>
    <scope>NUCLEOTIDE SEQUENCE</scope>
</reference>
<gene>
    <name evidence="9" type="ORF">B1B_17376</name>
</gene>
<dbReference type="PANTHER" id="PTHR23517:SF3">
    <property type="entry name" value="INTEGRAL MEMBRANE TRANSPORT PROTEIN"/>
    <property type="match status" value="1"/>
</dbReference>
<dbReference type="InterPro" id="IPR011701">
    <property type="entry name" value="MFS"/>
</dbReference>
<evidence type="ECO:0000259" key="8">
    <source>
        <dbReference type="PROSITE" id="PS50850"/>
    </source>
</evidence>
<dbReference type="GO" id="GO:0022857">
    <property type="term" value="F:transmembrane transporter activity"/>
    <property type="evidence" value="ECO:0007669"/>
    <property type="project" value="InterPro"/>
</dbReference>
<keyword evidence="6 7" id="KW-0472">Membrane</keyword>
<dbReference type="InterPro" id="IPR036259">
    <property type="entry name" value="MFS_trans_sf"/>
</dbReference>
<sequence>VFAGMSWAIQGPAYQALLTDLTPEDRRVRIFGFNYWAVNIGAAIGPLVGALIGSGHAALPFLIAALSQVVILGAIIGFLPKESGAVQEGGSALQSLRHMREGLTNPVLLWSFAGMFLTGLTYSQIESTLPQYLGLHYQSGGTALCLHALGERRDRG</sequence>
<evidence type="ECO:0000256" key="4">
    <source>
        <dbReference type="ARBA" id="ARBA00022692"/>
    </source>
</evidence>
<dbReference type="PROSITE" id="PS50850">
    <property type="entry name" value="MFS"/>
    <property type="match status" value="1"/>
</dbReference>
<dbReference type="PANTHER" id="PTHR23517">
    <property type="entry name" value="RESISTANCE PROTEIN MDTM, PUTATIVE-RELATED-RELATED"/>
    <property type="match status" value="1"/>
</dbReference>
<accession>T0YQ32</accession>
<dbReference type="GO" id="GO:0005886">
    <property type="term" value="C:plasma membrane"/>
    <property type="evidence" value="ECO:0007669"/>
    <property type="project" value="UniProtKB-SubCell"/>
</dbReference>
<keyword evidence="5 7" id="KW-1133">Transmembrane helix</keyword>
<evidence type="ECO:0000256" key="5">
    <source>
        <dbReference type="ARBA" id="ARBA00022989"/>
    </source>
</evidence>
<evidence type="ECO:0000256" key="7">
    <source>
        <dbReference type="SAM" id="Phobius"/>
    </source>
</evidence>
<dbReference type="Pfam" id="PF07690">
    <property type="entry name" value="MFS_1"/>
    <property type="match status" value="1"/>
</dbReference>
<dbReference type="InterPro" id="IPR050171">
    <property type="entry name" value="MFS_Transporters"/>
</dbReference>
<feature type="transmembrane region" description="Helical" evidence="7">
    <location>
        <begin position="33"/>
        <end position="52"/>
    </location>
</feature>
<name>T0YQ32_9ZZZZ</name>
<protein>
    <submittedName>
        <fullName evidence="9">Transporter, MFS superfamily</fullName>
    </submittedName>
</protein>
<evidence type="ECO:0000256" key="6">
    <source>
        <dbReference type="ARBA" id="ARBA00023136"/>
    </source>
</evidence>
<feature type="non-terminal residue" evidence="9">
    <location>
        <position position="1"/>
    </location>
</feature>
<feature type="transmembrane region" description="Helical" evidence="7">
    <location>
        <begin position="107"/>
        <end position="125"/>
    </location>
</feature>
<dbReference type="EMBL" id="AUZY01011600">
    <property type="protein sequence ID" value="EQD33867.1"/>
    <property type="molecule type" value="Genomic_DNA"/>
</dbReference>
<dbReference type="SUPFAM" id="SSF103473">
    <property type="entry name" value="MFS general substrate transporter"/>
    <property type="match status" value="1"/>
</dbReference>
<dbReference type="Gene3D" id="1.20.1250.20">
    <property type="entry name" value="MFS general substrate transporter like domains"/>
    <property type="match status" value="1"/>
</dbReference>
<dbReference type="InterPro" id="IPR020846">
    <property type="entry name" value="MFS_dom"/>
</dbReference>
<comment type="subcellular location">
    <subcellularLocation>
        <location evidence="1">Cell membrane</location>
        <topology evidence="1">Multi-pass membrane protein</topology>
    </subcellularLocation>
</comment>
<evidence type="ECO:0000256" key="1">
    <source>
        <dbReference type="ARBA" id="ARBA00004651"/>
    </source>
</evidence>
<feature type="non-terminal residue" evidence="9">
    <location>
        <position position="156"/>
    </location>
</feature>
<evidence type="ECO:0000256" key="2">
    <source>
        <dbReference type="ARBA" id="ARBA00022448"/>
    </source>
</evidence>
<evidence type="ECO:0000256" key="3">
    <source>
        <dbReference type="ARBA" id="ARBA00022475"/>
    </source>
</evidence>
<comment type="caution">
    <text evidence="9">The sequence shown here is derived from an EMBL/GenBank/DDBJ whole genome shotgun (WGS) entry which is preliminary data.</text>
</comment>
<organism evidence="9">
    <name type="scientific">mine drainage metagenome</name>
    <dbReference type="NCBI Taxonomy" id="410659"/>
    <lineage>
        <taxon>unclassified sequences</taxon>
        <taxon>metagenomes</taxon>
        <taxon>ecological metagenomes</taxon>
    </lineage>
</organism>
<keyword evidence="3" id="KW-1003">Cell membrane</keyword>
<proteinExistence type="predicted"/>
<dbReference type="AlphaFoldDB" id="T0YQ32"/>
<feature type="transmembrane region" description="Helical" evidence="7">
    <location>
        <begin position="58"/>
        <end position="79"/>
    </location>
</feature>
<evidence type="ECO:0000313" key="9">
    <source>
        <dbReference type="EMBL" id="EQD33867.1"/>
    </source>
</evidence>
<reference evidence="9" key="1">
    <citation type="submission" date="2013-08" db="EMBL/GenBank/DDBJ databases">
        <authorList>
            <person name="Mendez C."/>
            <person name="Richter M."/>
            <person name="Ferrer M."/>
            <person name="Sanchez J."/>
        </authorList>
    </citation>
    <scope>NUCLEOTIDE SEQUENCE</scope>
</reference>
<feature type="domain" description="Major facilitator superfamily (MFS) profile" evidence="8">
    <location>
        <begin position="1"/>
        <end position="156"/>
    </location>
</feature>
<keyword evidence="2" id="KW-0813">Transport</keyword>